<keyword evidence="3" id="KW-1185">Reference proteome</keyword>
<evidence type="ECO:0008006" key="4">
    <source>
        <dbReference type="Google" id="ProtNLM"/>
    </source>
</evidence>
<reference evidence="2 3" key="1">
    <citation type="submission" date="2023-08" db="EMBL/GenBank/DDBJ databases">
        <title>Draft genome sequence of Algoriphagus taiwanensis.</title>
        <authorList>
            <person name="Takatani N."/>
            <person name="Hosokawa M."/>
            <person name="Sawabe T."/>
        </authorList>
    </citation>
    <scope>NUCLEOTIDE SEQUENCE [LARGE SCALE GENOMIC DNA]</scope>
    <source>
        <strain evidence="2 3">JCM 19755</strain>
    </source>
</reference>
<accession>A0ABQ6Q701</accession>
<dbReference type="Proteomes" id="UP001307705">
    <property type="component" value="Unassembled WGS sequence"/>
</dbReference>
<keyword evidence="1" id="KW-0732">Signal</keyword>
<proteinExistence type="predicted"/>
<dbReference type="RefSeq" id="WP_338230533.1">
    <property type="nucleotide sequence ID" value="NZ_BTPE01000023.1"/>
</dbReference>
<feature type="signal peptide" evidence="1">
    <location>
        <begin position="1"/>
        <end position="20"/>
    </location>
</feature>
<evidence type="ECO:0000313" key="3">
    <source>
        <dbReference type="Proteomes" id="UP001307705"/>
    </source>
</evidence>
<name>A0ABQ6Q701_9BACT</name>
<evidence type="ECO:0000256" key="1">
    <source>
        <dbReference type="SAM" id="SignalP"/>
    </source>
</evidence>
<dbReference type="EMBL" id="BTPE01000023">
    <property type="protein sequence ID" value="GMQ35641.1"/>
    <property type="molecule type" value="Genomic_DNA"/>
</dbReference>
<protein>
    <recommendedName>
        <fullName evidence="4">Membrane or secreted protein</fullName>
    </recommendedName>
</protein>
<organism evidence="2 3">
    <name type="scientific">Algoriphagus taiwanensis</name>
    <dbReference type="NCBI Taxonomy" id="1445656"/>
    <lineage>
        <taxon>Bacteria</taxon>
        <taxon>Pseudomonadati</taxon>
        <taxon>Bacteroidota</taxon>
        <taxon>Cytophagia</taxon>
        <taxon>Cytophagales</taxon>
        <taxon>Cyclobacteriaceae</taxon>
        <taxon>Algoriphagus</taxon>
    </lineage>
</organism>
<comment type="caution">
    <text evidence="2">The sequence shown here is derived from an EMBL/GenBank/DDBJ whole genome shotgun (WGS) entry which is preliminary data.</text>
</comment>
<feature type="chain" id="PRO_5047520192" description="Membrane or secreted protein" evidence="1">
    <location>
        <begin position="21"/>
        <end position="71"/>
    </location>
</feature>
<gene>
    <name evidence="2" type="ORF">Ataiwa_39140</name>
</gene>
<evidence type="ECO:0000313" key="2">
    <source>
        <dbReference type="EMBL" id="GMQ35641.1"/>
    </source>
</evidence>
<sequence length="71" mass="7517">MKKLKNFGIFLSLLGGICFAGYQPAKAQGCIVCGSSMNNAAMIIEEDACYCVNFGSACAFEVNPDCTPKNP</sequence>